<feature type="binding site" evidence="15">
    <location>
        <position position="491"/>
    </location>
    <ligand>
        <name>ATP</name>
        <dbReference type="ChEBI" id="CHEBI:30616"/>
    </ligand>
</feature>
<comment type="subcellular location">
    <subcellularLocation>
        <location evidence="15">Cell membrane</location>
        <topology evidence="15">Peripheral membrane protein</topology>
        <orientation evidence="15">Cytoplasmic side</orientation>
    </subcellularLocation>
    <subcellularLocation>
        <location evidence="15">Cytoplasm</location>
    </subcellularLocation>
    <subcellularLocation>
        <location evidence="2">Membrane</location>
        <topology evidence="2">Peripheral membrane protein</topology>
    </subcellularLocation>
    <text evidence="15">Distribution is 50-50.</text>
</comment>
<dbReference type="InterPro" id="IPR027417">
    <property type="entry name" value="P-loop_NTPase"/>
</dbReference>
<dbReference type="Pfam" id="PF01043">
    <property type="entry name" value="SecA_PP_bind"/>
    <property type="match status" value="1"/>
</dbReference>
<dbReference type="EMBL" id="CP031165">
    <property type="protein sequence ID" value="AXV05705.1"/>
    <property type="molecule type" value="Genomic_DNA"/>
</dbReference>
<dbReference type="PROSITE" id="PS51192">
    <property type="entry name" value="HELICASE_ATP_BIND_1"/>
    <property type="match status" value="1"/>
</dbReference>
<keyword evidence="11 15" id="KW-0653">Protein transport</keyword>
<accession>A0A346XU08</accession>
<evidence type="ECO:0000256" key="12">
    <source>
        <dbReference type="ARBA" id="ARBA00022967"/>
    </source>
</evidence>
<dbReference type="InterPro" id="IPR011130">
    <property type="entry name" value="SecA_preprotein_X-link_dom"/>
</dbReference>
<dbReference type="GO" id="GO:0065002">
    <property type="term" value="P:intracellular protein transmembrane transport"/>
    <property type="evidence" value="ECO:0007669"/>
    <property type="project" value="UniProtKB-UniRule"/>
</dbReference>
<dbReference type="InterPro" id="IPR036266">
    <property type="entry name" value="SecA_Wing/Scaffold_sf"/>
</dbReference>
<dbReference type="Gene3D" id="3.90.1440.10">
    <property type="entry name" value="SecA, preprotein cross-linking domain"/>
    <property type="match status" value="1"/>
</dbReference>
<dbReference type="PROSITE" id="PS51196">
    <property type="entry name" value="SECA_MOTOR_DEAD"/>
    <property type="match status" value="1"/>
</dbReference>
<dbReference type="Gene3D" id="3.10.450.50">
    <property type="match status" value="1"/>
</dbReference>
<dbReference type="SMART" id="SM00957">
    <property type="entry name" value="SecA_DEAD"/>
    <property type="match status" value="1"/>
</dbReference>
<dbReference type="Pfam" id="PF02810">
    <property type="entry name" value="SEC-C"/>
    <property type="match status" value="1"/>
</dbReference>
<keyword evidence="5 15" id="KW-1003">Cell membrane</keyword>
<dbReference type="CDD" id="cd18803">
    <property type="entry name" value="SF2_C_secA"/>
    <property type="match status" value="1"/>
</dbReference>
<evidence type="ECO:0000256" key="10">
    <source>
        <dbReference type="ARBA" id="ARBA00022840"/>
    </source>
</evidence>
<evidence type="ECO:0000256" key="13">
    <source>
        <dbReference type="ARBA" id="ARBA00023010"/>
    </source>
</evidence>
<reference evidence="20 21" key="1">
    <citation type="submission" date="2018-09" db="EMBL/GenBank/DDBJ databases">
        <title>Complete genome sequence of Euzebya sp. DY32-46 isolated from seawater of Pacific Ocean.</title>
        <authorList>
            <person name="Xu L."/>
            <person name="Wu Y.-H."/>
            <person name="Xu X.-W."/>
        </authorList>
    </citation>
    <scope>NUCLEOTIDE SEQUENCE [LARGE SCALE GENOMIC DNA]</scope>
    <source>
        <strain evidence="20 21">DY32-46</strain>
    </source>
</reference>
<evidence type="ECO:0000256" key="6">
    <source>
        <dbReference type="ARBA" id="ARBA00022490"/>
    </source>
</evidence>
<dbReference type="InterPro" id="IPR004027">
    <property type="entry name" value="SEC_C_motif"/>
</dbReference>
<dbReference type="AlphaFoldDB" id="A0A346XU08"/>
<keyword evidence="10 15" id="KW-0067">ATP-binding</keyword>
<dbReference type="InterPro" id="IPR011115">
    <property type="entry name" value="SecA_DEAD"/>
</dbReference>
<dbReference type="KEGG" id="euz:DVS28_a1004"/>
<proteinExistence type="inferred from homology"/>
<evidence type="ECO:0000259" key="18">
    <source>
        <dbReference type="PROSITE" id="PS51192"/>
    </source>
</evidence>
<dbReference type="NCBIfam" id="NF009538">
    <property type="entry name" value="PRK12904.1"/>
    <property type="match status" value="1"/>
</dbReference>
<evidence type="ECO:0000256" key="17">
    <source>
        <dbReference type="SAM" id="MobiDB-lite"/>
    </source>
</evidence>
<evidence type="ECO:0000256" key="14">
    <source>
        <dbReference type="ARBA" id="ARBA00023136"/>
    </source>
</evidence>
<dbReference type="GO" id="GO:0046872">
    <property type="term" value="F:metal ion binding"/>
    <property type="evidence" value="ECO:0007669"/>
    <property type="project" value="UniProtKB-KW"/>
</dbReference>
<dbReference type="PANTHER" id="PTHR30612">
    <property type="entry name" value="SECA INNER MEMBRANE COMPONENT OF SEC PROTEIN SECRETION SYSTEM"/>
    <property type="match status" value="1"/>
</dbReference>
<dbReference type="GO" id="GO:0005886">
    <property type="term" value="C:plasma membrane"/>
    <property type="evidence" value="ECO:0007669"/>
    <property type="project" value="UniProtKB-SubCell"/>
</dbReference>
<dbReference type="Gene3D" id="3.40.50.300">
    <property type="entry name" value="P-loop containing nucleotide triphosphate hydrolases"/>
    <property type="match status" value="2"/>
</dbReference>
<feature type="binding site" evidence="15">
    <location>
        <begin position="101"/>
        <end position="105"/>
    </location>
    <ligand>
        <name>ATP</name>
        <dbReference type="ChEBI" id="CHEBI:30616"/>
    </ligand>
</feature>
<dbReference type="SUPFAM" id="SSF81767">
    <property type="entry name" value="Pre-protein crosslinking domain of SecA"/>
    <property type="match status" value="1"/>
</dbReference>
<evidence type="ECO:0000256" key="4">
    <source>
        <dbReference type="ARBA" id="ARBA00022448"/>
    </source>
</evidence>
<comment type="function">
    <text evidence="15">Part of the Sec protein translocase complex. Interacts with the SecYEG preprotein conducting channel. Has a central role in coupling the hydrolysis of ATP to the transfer of proteins into and across the cell membrane, serving as an ATP-driven molecular motor driving the stepwise translocation of polypeptide chains across the membrane.</text>
</comment>
<dbReference type="GO" id="GO:0017038">
    <property type="term" value="P:protein import"/>
    <property type="evidence" value="ECO:0007669"/>
    <property type="project" value="InterPro"/>
</dbReference>
<dbReference type="InterPro" id="IPR020937">
    <property type="entry name" value="SecA_CS"/>
</dbReference>
<keyword evidence="12 15" id="KW-1278">Translocase</keyword>
<evidence type="ECO:0000256" key="3">
    <source>
        <dbReference type="ARBA" id="ARBA00007650"/>
    </source>
</evidence>
<dbReference type="Proteomes" id="UP000264006">
    <property type="component" value="Chromosome"/>
</dbReference>
<dbReference type="InterPro" id="IPR011116">
    <property type="entry name" value="SecA_Wing/Scaffold"/>
</dbReference>
<dbReference type="Pfam" id="PF21090">
    <property type="entry name" value="P-loop_SecA"/>
    <property type="match status" value="1"/>
</dbReference>
<sequence>MLDRLLRMGEGKRLKQLWKMVEQVNALEDDIKKMSDGELAAQTDVFKKRLADGETLDDILFDAYATVREAAWRVLGQRPFDVQVLGGIVIHQGEIAEMRTGEGKTLTSTAPVYLNALSGKGVHVVTVNPYLASRDAEWMGQVYSFLGISTGYVYPQQPKASKKAAYDCDVTYGTNNELGFDYLRDHMVLQPDQLVQRGHNFAIVDEIDSILVDEARTPLIISGPADASSQWYEVFAKRIAPKLKRDEHYEVDEAKRTIAVSEEGVEKVEELLGVGNLYENANTPLIHHLQNAIRAKELFRRDDEYIVDGGEVLIVDENTGRTLHGRRYSEGLHQAIEAKEGVKIQQENQTLATITLQNYFRTYDKLAGMTGTAKTEEKEFAEIYEMGVVVVPTNRPIQRLDQADQIYKTLDAKLNAVVKDLKARQEKGQPVLVGTASVERSEELHKRLKVAGVQCEVLNAKNHFREADIVAQAGRIGAVTVATNMAGRGVDIQLGGNPEALATKVAKREAGAEPVTDLETGEVEPEGVWRERYQAEYDKALAAFQVECAEEKKKVLELGGLYVLGTERHDSRRIDNQLRGRSGRQGDPGESRFYLSLEDDLMRLFNASAVESIMNRLNMPEDLPIEANMVTKAVARAQAQVESRNYEIRKNVLKYDDVMNAQRKIIYRERDTVLHGEDSQVEEIAEQFVEDAVDNLAVQFAPQGVFPEEWDVEQLEERVRKLFGVDEFSIDATEFDGKEAHFDLRQSLEETAMERYEAREEEIGELAMRQVERRVILSVVDRVWREHLYEMDHLRDGIGLRAVGQRDPLVEYQREAYNAFADIQARIKEESVGYIFNLPVRKEGEAPAEAQAKPASPRPRISRPSLDGAANRPMDAQFSYSSAKSGDAAPKGSGASYSVAGGGTGAAAPGSAKENAAAAAQQAGTIRNDDKTGRNDPCPCGAGQKYKKCHGA</sequence>
<dbReference type="GO" id="GO:0006605">
    <property type="term" value="P:protein targeting"/>
    <property type="evidence" value="ECO:0007669"/>
    <property type="project" value="UniProtKB-UniRule"/>
</dbReference>
<feature type="binding site" evidence="15">
    <location>
        <position position="83"/>
    </location>
    <ligand>
        <name>ATP</name>
        <dbReference type="ChEBI" id="CHEBI:30616"/>
    </ligand>
</feature>
<dbReference type="SUPFAM" id="SSF81886">
    <property type="entry name" value="Helical scaffold and wing domains of SecA"/>
    <property type="match status" value="1"/>
</dbReference>
<keyword evidence="8 15" id="KW-0547">Nucleotide-binding</keyword>
<dbReference type="InterPro" id="IPR014001">
    <property type="entry name" value="Helicase_ATP-bd"/>
</dbReference>
<evidence type="ECO:0000256" key="5">
    <source>
        <dbReference type="ARBA" id="ARBA00022475"/>
    </source>
</evidence>
<feature type="region of interest" description="Disordered" evidence="17">
    <location>
        <begin position="845"/>
        <end position="952"/>
    </location>
</feature>
<dbReference type="HAMAP" id="MF_01382">
    <property type="entry name" value="SecA"/>
    <property type="match status" value="1"/>
</dbReference>
<organism evidence="20 21">
    <name type="scientific">Euzebya pacifica</name>
    <dbReference type="NCBI Taxonomy" id="1608957"/>
    <lineage>
        <taxon>Bacteria</taxon>
        <taxon>Bacillati</taxon>
        <taxon>Actinomycetota</taxon>
        <taxon>Nitriliruptoria</taxon>
        <taxon>Euzebyales</taxon>
    </lineage>
</organism>
<keyword evidence="7" id="KW-0479">Metal-binding</keyword>
<dbReference type="Pfam" id="PF07516">
    <property type="entry name" value="SecA_SW"/>
    <property type="match status" value="1"/>
</dbReference>
<dbReference type="GO" id="GO:0031522">
    <property type="term" value="C:cell envelope Sec protein transport complex"/>
    <property type="evidence" value="ECO:0007669"/>
    <property type="project" value="TreeGrafter"/>
</dbReference>
<evidence type="ECO:0000256" key="8">
    <source>
        <dbReference type="ARBA" id="ARBA00022741"/>
    </source>
</evidence>
<protein>
    <recommendedName>
        <fullName evidence="15 16">Protein translocase subunit SecA</fullName>
        <ecNumber evidence="15">7.4.2.8</ecNumber>
    </recommendedName>
</protein>
<dbReference type="Pfam" id="PF07517">
    <property type="entry name" value="SecA_DEAD"/>
    <property type="match status" value="1"/>
</dbReference>
<dbReference type="OrthoDB" id="9805579at2"/>
<keyword evidence="20" id="KW-0378">Hydrolase</keyword>
<comment type="cofactor">
    <cofactor evidence="1">
        <name>Zn(2+)</name>
        <dbReference type="ChEBI" id="CHEBI:29105"/>
    </cofactor>
</comment>
<evidence type="ECO:0000256" key="15">
    <source>
        <dbReference type="HAMAP-Rule" id="MF_01382"/>
    </source>
</evidence>
<dbReference type="PROSITE" id="PS01312">
    <property type="entry name" value="SECA"/>
    <property type="match status" value="1"/>
</dbReference>
<comment type="similarity">
    <text evidence="3 15 16">Belongs to the SecA family.</text>
</comment>
<evidence type="ECO:0000256" key="16">
    <source>
        <dbReference type="RuleBase" id="RU003874"/>
    </source>
</evidence>
<dbReference type="GO" id="GO:0005829">
    <property type="term" value="C:cytosol"/>
    <property type="evidence" value="ECO:0007669"/>
    <property type="project" value="TreeGrafter"/>
</dbReference>
<feature type="domain" description="Helicase ATP-binding" evidence="18">
    <location>
        <begin position="85"/>
        <end position="243"/>
    </location>
</feature>
<keyword evidence="13 15" id="KW-0811">Translocation</keyword>
<dbReference type="FunFam" id="3.90.1440.10:FF:000002">
    <property type="entry name" value="Protein translocase subunit SecA"/>
    <property type="match status" value="1"/>
</dbReference>
<evidence type="ECO:0000256" key="11">
    <source>
        <dbReference type="ARBA" id="ARBA00022927"/>
    </source>
</evidence>
<evidence type="ECO:0000256" key="9">
    <source>
        <dbReference type="ARBA" id="ARBA00022833"/>
    </source>
</evidence>
<dbReference type="InterPro" id="IPR044722">
    <property type="entry name" value="SecA_SF2_C"/>
</dbReference>
<keyword evidence="21" id="KW-1185">Reference proteome</keyword>
<dbReference type="CDD" id="cd17928">
    <property type="entry name" value="DEXDc_SecA"/>
    <property type="match status" value="1"/>
</dbReference>
<dbReference type="PRINTS" id="PR00906">
    <property type="entry name" value="SECA"/>
</dbReference>
<evidence type="ECO:0000256" key="1">
    <source>
        <dbReference type="ARBA" id="ARBA00001947"/>
    </source>
</evidence>
<keyword evidence="9" id="KW-0862">Zinc</keyword>
<keyword evidence="4 15" id="KW-0813">Transport</keyword>
<evidence type="ECO:0000256" key="2">
    <source>
        <dbReference type="ARBA" id="ARBA00004170"/>
    </source>
</evidence>
<dbReference type="RefSeq" id="WP_114590473.1">
    <property type="nucleotide sequence ID" value="NZ_CP031165.1"/>
</dbReference>
<evidence type="ECO:0000259" key="19">
    <source>
        <dbReference type="PROSITE" id="PS51196"/>
    </source>
</evidence>
<dbReference type="GO" id="GO:0008564">
    <property type="term" value="F:protein-exporting ATPase activity"/>
    <property type="evidence" value="ECO:0007669"/>
    <property type="project" value="UniProtKB-EC"/>
</dbReference>
<dbReference type="Gene3D" id="1.10.3060.10">
    <property type="entry name" value="Helical scaffold and wing domains of SecA"/>
    <property type="match status" value="1"/>
</dbReference>
<dbReference type="InterPro" id="IPR014018">
    <property type="entry name" value="SecA_motor_DEAD"/>
</dbReference>
<feature type="compositionally biased region" description="Low complexity" evidence="17">
    <location>
        <begin position="906"/>
        <end position="924"/>
    </location>
</feature>
<dbReference type="GO" id="GO:0004386">
    <property type="term" value="F:helicase activity"/>
    <property type="evidence" value="ECO:0007669"/>
    <property type="project" value="UniProtKB-KW"/>
</dbReference>
<keyword evidence="20" id="KW-0347">Helicase</keyword>
<dbReference type="PANTHER" id="PTHR30612:SF0">
    <property type="entry name" value="CHLOROPLAST PROTEIN-TRANSPORTING ATPASE"/>
    <property type="match status" value="1"/>
</dbReference>
<dbReference type="FunFam" id="3.40.50.300:FF:000113">
    <property type="entry name" value="Preprotein translocase subunit SecA"/>
    <property type="match status" value="1"/>
</dbReference>
<dbReference type="SUPFAM" id="SSF52540">
    <property type="entry name" value="P-loop containing nucleoside triphosphate hydrolases"/>
    <property type="match status" value="2"/>
</dbReference>
<dbReference type="EC" id="7.4.2.8" evidence="15"/>
<comment type="subunit">
    <text evidence="15">Monomer and homodimer. Part of the essential Sec protein translocation apparatus which comprises SecA, SecYEG and auxiliary proteins SecDF. Other proteins may also be involved.</text>
</comment>
<keyword evidence="6 15" id="KW-0963">Cytoplasm</keyword>
<comment type="catalytic activity">
    <reaction evidence="15">
        <text>ATP + H2O + cellular proteinSide 1 = ADP + phosphate + cellular proteinSide 2.</text>
        <dbReference type="EC" id="7.4.2.8"/>
    </reaction>
</comment>
<evidence type="ECO:0000313" key="20">
    <source>
        <dbReference type="EMBL" id="AXV05705.1"/>
    </source>
</evidence>
<name>A0A346XU08_9ACTN</name>
<evidence type="ECO:0000256" key="7">
    <source>
        <dbReference type="ARBA" id="ARBA00022723"/>
    </source>
</evidence>
<dbReference type="InterPro" id="IPR036670">
    <property type="entry name" value="SecA_X-link_sf"/>
</dbReference>
<dbReference type="FunFam" id="3.40.50.300:FF:000334">
    <property type="entry name" value="Protein translocase subunit SecA"/>
    <property type="match status" value="1"/>
</dbReference>
<gene>
    <name evidence="15" type="primary">secA</name>
    <name evidence="20" type="ORF">DVS28_a1004</name>
</gene>
<dbReference type="GO" id="GO:0005524">
    <property type="term" value="F:ATP binding"/>
    <property type="evidence" value="ECO:0007669"/>
    <property type="project" value="UniProtKB-UniRule"/>
</dbReference>
<feature type="domain" description="SecA family profile" evidence="19">
    <location>
        <begin position="1"/>
        <end position="626"/>
    </location>
</feature>
<keyword evidence="14 15" id="KW-0472">Membrane</keyword>
<evidence type="ECO:0000313" key="21">
    <source>
        <dbReference type="Proteomes" id="UP000264006"/>
    </source>
</evidence>
<dbReference type="NCBIfam" id="TIGR00963">
    <property type="entry name" value="secA"/>
    <property type="match status" value="1"/>
</dbReference>
<dbReference type="SMART" id="SM00958">
    <property type="entry name" value="SecA_PP_bind"/>
    <property type="match status" value="1"/>
</dbReference>
<dbReference type="GO" id="GO:0043952">
    <property type="term" value="P:protein transport by the Sec complex"/>
    <property type="evidence" value="ECO:0007669"/>
    <property type="project" value="UniProtKB-ARBA"/>
</dbReference>
<dbReference type="InterPro" id="IPR000185">
    <property type="entry name" value="SecA"/>
</dbReference>